<keyword evidence="2" id="KW-1185">Reference proteome</keyword>
<dbReference type="EMBL" id="JH660645">
    <property type="protein sequence ID" value="EIM26809.1"/>
    <property type="molecule type" value="Genomic_DNA"/>
</dbReference>
<organism evidence="1 2">
    <name type="scientific">Microvirga lotononidis</name>
    <dbReference type="NCBI Taxonomy" id="864069"/>
    <lineage>
        <taxon>Bacteria</taxon>
        <taxon>Pseudomonadati</taxon>
        <taxon>Pseudomonadota</taxon>
        <taxon>Alphaproteobacteria</taxon>
        <taxon>Hyphomicrobiales</taxon>
        <taxon>Methylobacteriaceae</taxon>
        <taxon>Microvirga</taxon>
    </lineage>
</organism>
<dbReference type="PATRIC" id="fig|864069.3.peg.3656"/>
<evidence type="ECO:0000313" key="2">
    <source>
        <dbReference type="Proteomes" id="UP000003947"/>
    </source>
</evidence>
<evidence type="ECO:0000313" key="1">
    <source>
        <dbReference type="EMBL" id="EIM26809.1"/>
    </source>
</evidence>
<dbReference type="AlphaFoldDB" id="I4YS67"/>
<gene>
    <name evidence="1" type="ORF">MicloDRAFT_00033590</name>
</gene>
<dbReference type="HOGENOM" id="CLU_3345971_0_0_5"/>
<proteinExistence type="predicted"/>
<dbReference type="Proteomes" id="UP000003947">
    <property type="component" value="Unassembled WGS sequence"/>
</dbReference>
<sequence>MAPMFRRMIYTDHVQAAHMIRKVVLRQTAILNYVDPF</sequence>
<dbReference type="STRING" id="864069.MicloDRAFT_00033590"/>
<name>I4YS67_9HYPH</name>
<reference evidence="1 2" key="1">
    <citation type="submission" date="2012-02" db="EMBL/GenBank/DDBJ databases">
        <title>Improved High-Quality Draft sequence of Microvirga sp. WSM3557.</title>
        <authorList>
            <consortium name="US DOE Joint Genome Institute"/>
            <person name="Lucas S."/>
            <person name="Han J."/>
            <person name="Lapidus A."/>
            <person name="Cheng J.-F."/>
            <person name="Goodwin L."/>
            <person name="Pitluck S."/>
            <person name="Peters L."/>
            <person name="Zhang X."/>
            <person name="Detter J.C."/>
            <person name="Han C."/>
            <person name="Tapia R."/>
            <person name="Land M."/>
            <person name="Hauser L."/>
            <person name="Kyrpides N."/>
            <person name="Ivanova N."/>
            <person name="Pagani I."/>
            <person name="Brau L."/>
            <person name="Yates R."/>
            <person name="O'Hara G."/>
            <person name="Rui T."/>
            <person name="Howieson J."/>
            <person name="Reeve W."/>
            <person name="Woyke T."/>
        </authorList>
    </citation>
    <scope>NUCLEOTIDE SEQUENCE [LARGE SCALE GENOMIC DNA]</scope>
    <source>
        <strain evidence="1 2">WSM3557</strain>
    </source>
</reference>
<accession>I4YS67</accession>
<protein>
    <submittedName>
        <fullName evidence="1">Uncharacterized protein</fullName>
    </submittedName>
</protein>